<name>A0A4Y3PHC3_BREPA</name>
<dbReference type="Proteomes" id="UP000316882">
    <property type="component" value="Unassembled WGS sequence"/>
</dbReference>
<feature type="region of interest" description="Disordered" evidence="1">
    <location>
        <begin position="31"/>
        <end position="60"/>
    </location>
</feature>
<organism evidence="2 3">
    <name type="scientific">Brevibacillus parabrevis</name>
    <dbReference type="NCBI Taxonomy" id="54914"/>
    <lineage>
        <taxon>Bacteria</taxon>
        <taxon>Bacillati</taxon>
        <taxon>Bacillota</taxon>
        <taxon>Bacilli</taxon>
        <taxon>Bacillales</taxon>
        <taxon>Paenibacillaceae</taxon>
        <taxon>Brevibacillus</taxon>
    </lineage>
</organism>
<keyword evidence="3" id="KW-1185">Reference proteome</keyword>
<evidence type="ECO:0000313" key="2">
    <source>
        <dbReference type="EMBL" id="GEB32185.1"/>
    </source>
</evidence>
<reference evidence="2 3" key="1">
    <citation type="submission" date="2019-06" db="EMBL/GenBank/DDBJ databases">
        <title>Whole genome shotgun sequence of Brevibacillus parabrevis NBRC 12334.</title>
        <authorList>
            <person name="Hosoyama A."/>
            <person name="Uohara A."/>
            <person name="Ohji S."/>
            <person name="Ichikawa N."/>
        </authorList>
    </citation>
    <scope>NUCLEOTIDE SEQUENCE [LARGE SCALE GENOMIC DNA]</scope>
    <source>
        <strain evidence="2 3">NBRC 12334</strain>
    </source>
</reference>
<dbReference type="AlphaFoldDB" id="A0A4Y3PHC3"/>
<evidence type="ECO:0000313" key="3">
    <source>
        <dbReference type="Proteomes" id="UP000316882"/>
    </source>
</evidence>
<accession>A0A4Y3PHC3</accession>
<dbReference type="RefSeq" id="WP_141254134.1">
    <property type="nucleotide sequence ID" value="NZ_BJMH01000006.1"/>
</dbReference>
<gene>
    <name evidence="2" type="ORF">BPA01_17650</name>
</gene>
<protein>
    <submittedName>
        <fullName evidence="2">Uncharacterized protein</fullName>
    </submittedName>
</protein>
<feature type="compositionally biased region" description="Polar residues" evidence="1">
    <location>
        <begin position="45"/>
        <end position="60"/>
    </location>
</feature>
<comment type="caution">
    <text evidence="2">The sequence shown here is derived from an EMBL/GenBank/DDBJ whole genome shotgun (WGS) entry which is preliminary data.</text>
</comment>
<sequence>MSKVTRVFSGTGSIQDLMESAILTCWNMEKRKNDSCGGENEDAVTPSTTTPNLNKSTNKP</sequence>
<dbReference type="EMBL" id="BJMH01000006">
    <property type="protein sequence ID" value="GEB32185.1"/>
    <property type="molecule type" value="Genomic_DNA"/>
</dbReference>
<evidence type="ECO:0000256" key="1">
    <source>
        <dbReference type="SAM" id="MobiDB-lite"/>
    </source>
</evidence>
<proteinExistence type="predicted"/>